<comment type="caution">
    <text evidence="2">The sequence shown here is derived from an EMBL/GenBank/DDBJ whole genome shotgun (WGS) entry which is preliminary data.</text>
</comment>
<dbReference type="AlphaFoldDB" id="A0AA35RLY6"/>
<gene>
    <name evidence="2" type="ORF">GBAR_LOCUS8584</name>
</gene>
<dbReference type="PANTHER" id="PTHR45706">
    <property type="entry name" value="TYROSINE-PROTEIN PHOSPHATASE"/>
    <property type="match status" value="1"/>
</dbReference>
<dbReference type="SUPFAM" id="SSF52799">
    <property type="entry name" value="(Phosphotyrosine protein) phosphatases II"/>
    <property type="match status" value="1"/>
</dbReference>
<proteinExistence type="predicted"/>
<dbReference type="Proteomes" id="UP001174909">
    <property type="component" value="Unassembled WGS sequence"/>
</dbReference>
<dbReference type="EMBL" id="CASHTH010001277">
    <property type="protein sequence ID" value="CAI8013564.1"/>
    <property type="molecule type" value="Genomic_DNA"/>
</dbReference>
<dbReference type="Pfam" id="PF00102">
    <property type="entry name" value="Y_phosphatase"/>
    <property type="match status" value="1"/>
</dbReference>
<evidence type="ECO:0000313" key="2">
    <source>
        <dbReference type="EMBL" id="CAI8013564.1"/>
    </source>
</evidence>
<name>A0AA35RLY6_GEOBA</name>
<evidence type="ECO:0000313" key="3">
    <source>
        <dbReference type="Proteomes" id="UP001174909"/>
    </source>
</evidence>
<reference evidence="2" key="1">
    <citation type="submission" date="2023-03" db="EMBL/GenBank/DDBJ databases">
        <authorList>
            <person name="Steffen K."/>
            <person name="Cardenas P."/>
        </authorList>
    </citation>
    <scope>NUCLEOTIDE SEQUENCE</scope>
</reference>
<protein>
    <submittedName>
        <fullName evidence="2">Receptor-type tyrosine-protein phosphatase-like N</fullName>
    </submittedName>
</protein>
<organism evidence="2 3">
    <name type="scientific">Geodia barretti</name>
    <name type="common">Barrett's horny sponge</name>
    <dbReference type="NCBI Taxonomy" id="519541"/>
    <lineage>
        <taxon>Eukaryota</taxon>
        <taxon>Metazoa</taxon>
        <taxon>Porifera</taxon>
        <taxon>Demospongiae</taxon>
        <taxon>Heteroscleromorpha</taxon>
        <taxon>Tetractinellida</taxon>
        <taxon>Astrophorina</taxon>
        <taxon>Geodiidae</taxon>
        <taxon>Geodia</taxon>
    </lineage>
</organism>
<dbReference type="GO" id="GO:0004725">
    <property type="term" value="F:protein tyrosine phosphatase activity"/>
    <property type="evidence" value="ECO:0007669"/>
    <property type="project" value="InterPro"/>
</dbReference>
<dbReference type="PANTHER" id="PTHR45706:SF4">
    <property type="entry name" value="TYROSINE-PROTEIN PHOSPHATASE"/>
    <property type="match status" value="1"/>
</dbReference>
<accession>A0AA35RLY6</accession>
<dbReference type="InterPro" id="IPR029021">
    <property type="entry name" value="Prot-tyrosine_phosphatase-like"/>
</dbReference>
<feature type="non-terminal residue" evidence="2">
    <location>
        <position position="102"/>
    </location>
</feature>
<keyword evidence="2" id="KW-0675">Receptor</keyword>
<evidence type="ECO:0000259" key="1">
    <source>
        <dbReference type="PROSITE" id="PS50055"/>
    </source>
</evidence>
<dbReference type="Gene3D" id="3.90.190.10">
    <property type="entry name" value="Protein tyrosine phosphatase superfamily"/>
    <property type="match status" value="1"/>
</dbReference>
<sequence length="102" mass="12189">MVWENRCDIIIMASDWTEDGVERSARYIPREEGDSISFSWCKVTLKESLTFKDYVYSIVILRDSETKTWRQLRHYRITCWPMKGFPAKTEKLTTILRSLFTL</sequence>
<keyword evidence="3" id="KW-1185">Reference proteome</keyword>
<feature type="domain" description="Tyrosine-protein phosphatase" evidence="1">
    <location>
        <begin position="1"/>
        <end position="102"/>
    </location>
</feature>
<dbReference type="PROSITE" id="PS50055">
    <property type="entry name" value="TYR_PHOSPHATASE_PTP"/>
    <property type="match status" value="1"/>
</dbReference>
<dbReference type="InterPro" id="IPR000242">
    <property type="entry name" value="PTP_cat"/>
</dbReference>